<gene>
    <name evidence="2" type="ORF">C8N43_2937</name>
</gene>
<evidence type="ECO:0000259" key="1">
    <source>
        <dbReference type="Pfam" id="PF06568"/>
    </source>
</evidence>
<proteinExistence type="predicted"/>
<dbReference type="Proteomes" id="UP000243978">
    <property type="component" value="Unassembled WGS sequence"/>
</dbReference>
<keyword evidence="3" id="KW-1185">Reference proteome</keyword>
<evidence type="ECO:0000313" key="2">
    <source>
        <dbReference type="EMBL" id="PTX54131.1"/>
    </source>
</evidence>
<dbReference type="EMBL" id="QBKS01000002">
    <property type="protein sequence ID" value="PTX54131.1"/>
    <property type="molecule type" value="Genomic_DNA"/>
</dbReference>
<dbReference type="Pfam" id="PF06568">
    <property type="entry name" value="YjiS-like"/>
    <property type="match status" value="1"/>
</dbReference>
<evidence type="ECO:0000313" key="3">
    <source>
        <dbReference type="Proteomes" id="UP000243978"/>
    </source>
</evidence>
<protein>
    <submittedName>
        <fullName evidence="2">Uncharacterized protein YjiS (DUF1127 family)</fullName>
    </submittedName>
</protein>
<sequence>MILTWIFITEPKDRPMTDFTSSAAASRPSRARGISLLSYLALYRQRRALAALDEDRLADLGLSRFEADAEARRPIWDAPAHWK</sequence>
<comment type="caution">
    <text evidence="2">The sequence shown here is derived from an EMBL/GenBank/DDBJ whole genome shotgun (WGS) entry which is preliminary data.</text>
</comment>
<dbReference type="AlphaFoldDB" id="A0A2T6BDK0"/>
<organism evidence="2 3">
    <name type="scientific">Litoreibacter ponti</name>
    <dbReference type="NCBI Taxonomy" id="1510457"/>
    <lineage>
        <taxon>Bacteria</taxon>
        <taxon>Pseudomonadati</taxon>
        <taxon>Pseudomonadota</taxon>
        <taxon>Alphaproteobacteria</taxon>
        <taxon>Rhodobacterales</taxon>
        <taxon>Roseobacteraceae</taxon>
        <taxon>Litoreibacter</taxon>
    </lineage>
</organism>
<accession>A0A2T6BDK0</accession>
<reference evidence="2 3" key="1">
    <citation type="submission" date="2018-04" db="EMBL/GenBank/DDBJ databases">
        <title>Genomic Encyclopedia of Archaeal and Bacterial Type Strains, Phase II (KMG-II): from individual species to whole genera.</title>
        <authorList>
            <person name="Goeker M."/>
        </authorList>
    </citation>
    <scope>NUCLEOTIDE SEQUENCE [LARGE SCALE GENOMIC DNA]</scope>
    <source>
        <strain evidence="2 3">DSM 100977</strain>
    </source>
</reference>
<feature type="domain" description="YjiS-like" evidence="1">
    <location>
        <begin position="41"/>
        <end position="66"/>
    </location>
</feature>
<dbReference type="InterPro" id="IPR009506">
    <property type="entry name" value="YjiS-like"/>
</dbReference>
<name>A0A2T6BDK0_9RHOB</name>